<evidence type="ECO:0000256" key="6">
    <source>
        <dbReference type="PIRSR" id="PIRSR002419-1"/>
    </source>
</evidence>
<feature type="disulfide bond" evidence="6">
    <location>
        <begin position="146"/>
        <end position="191"/>
    </location>
</feature>
<accession>A0A1W7RIJ7</accession>
<dbReference type="PANTHER" id="PTHR19282">
    <property type="entry name" value="TETRASPANIN"/>
    <property type="match status" value="1"/>
</dbReference>
<organism evidence="8">
    <name type="scientific">Agkistrodon contortrix contortrix</name>
    <name type="common">Southern copperhead</name>
    <dbReference type="NCBI Taxonomy" id="8713"/>
    <lineage>
        <taxon>Eukaryota</taxon>
        <taxon>Metazoa</taxon>
        <taxon>Chordata</taxon>
        <taxon>Craniata</taxon>
        <taxon>Vertebrata</taxon>
        <taxon>Euteleostomi</taxon>
        <taxon>Lepidosauria</taxon>
        <taxon>Squamata</taxon>
        <taxon>Bifurcata</taxon>
        <taxon>Unidentata</taxon>
        <taxon>Episquamata</taxon>
        <taxon>Toxicofera</taxon>
        <taxon>Serpentes</taxon>
        <taxon>Colubroidea</taxon>
        <taxon>Viperidae</taxon>
        <taxon>Crotalinae</taxon>
        <taxon>Agkistrodon</taxon>
    </lineage>
</organism>
<evidence type="ECO:0000256" key="2">
    <source>
        <dbReference type="ARBA" id="ARBA00006840"/>
    </source>
</evidence>
<evidence type="ECO:0000256" key="1">
    <source>
        <dbReference type="ARBA" id="ARBA00004141"/>
    </source>
</evidence>
<dbReference type="Gene3D" id="1.10.1450.10">
    <property type="entry name" value="Tetraspanin"/>
    <property type="match status" value="1"/>
</dbReference>
<evidence type="ECO:0000256" key="3">
    <source>
        <dbReference type="ARBA" id="ARBA00022692"/>
    </source>
</evidence>
<evidence type="ECO:0000313" key="8">
    <source>
        <dbReference type="EMBL" id="JAV50974.1"/>
    </source>
</evidence>
<evidence type="ECO:0000256" key="4">
    <source>
        <dbReference type="ARBA" id="ARBA00022989"/>
    </source>
</evidence>
<dbReference type="GO" id="GO:0005886">
    <property type="term" value="C:plasma membrane"/>
    <property type="evidence" value="ECO:0007669"/>
    <property type="project" value="TreeGrafter"/>
</dbReference>
<dbReference type="InterPro" id="IPR000301">
    <property type="entry name" value="Tetraspanin_animals"/>
</dbReference>
<dbReference type="AlphaFoldDB" id="A0A1W7RIJ7"/>
<evidence type="ECO:0000256" key="5">
    <source>
        <dbReference type="ARBA" id="ARBA00023136"/>
    </source>
</evidence>
<keyword evidence="5 7" id="KW-0472">Membrane</keyword>
<dbReference type="PANTHER" id="PTHR19282:SF456">
    <property type="entry name" value="CD63 MOLECULE"/>
    <property type="match status" value="1"/>
</dbReference>
<dbReference type="SUPFAM" id="SSF48652">
    <property type="entry name" value="Tetraspanin"/>
    <property type="match status" value="1"/>
</dbReference>
<dbReference type="InterPro" id="IPR008952">
    <property type="entry name" value="Tetraspanin_EC2_sf"/>
</dbReference>
<feature type="transmembrane region" description="Helical" evidence="7">
    <location>
        <begin position="203"/>
        <end position="228"/>
    </location>
</feature>
<reference evidence="8" key="2">
    <citation type="submission" date="2017-04" db="EMBL/GenBank/DDBJ databases">
        <title>Venomic assessment of a copperhead snake (Agkistrodon contortrix) produced by parthenogenesis.</title>
        <authorList>
            <person name="Calvete J.J."/>
            <person name="Casewell N."/>
            <person name="Wuster W."/>
            <person name="Rokyta D.R."/>
            <person name="Storey D."/>
            <person name="Smith C.S."/>
            <person name="Schuett G.W."/>
            <person name="Booth W."/>
        </authorList>
    </citation>
    <scope>NUCLEOTIDE SEQUENCE</scope>
    <source>
        <strain evidence="8">KW1091</strain>
        <tissue evidence="8">Venom gland</tissue>
    </source>
</reference>
<reference evidence="8" key="1">
    <citation type="journal article" date="2015" name="G3 (Bethesda)">
        <title>Post-transcriptional mechanisms contribute little to phenotypic variation in snake venoms.</title>
        <authorList>
            <person name="Rokyta D.R."/>
            <person name="Margres M.J."/>
            <person name="Calvin K."/>
        </authorList>
    </citation>
    <scope>NUCLEOTIDE SEQUENCE</scope>
    <source>
        <strain evidence="8">KW1091</strain>
        <tissue evidence="8">Venom gland</tissue>
    </source>
</reference>
<feature type="disulfide bond" evidence="6">
    <location>
        <begin position="147"/>
        <end position="170"/>
    </location>
</feature>
<protein>
    <recommendedName>
        <fullName evidence="7">Tetraspanin</fullName>
    </recommendedName>
</protein>
<name>A0A1W7RIJ7_AGKCO</name>
<dbReference type="PROSITE" id="PS00421">
    <property type="entry name" value="TM4_1"/>
    <property type="match status" value="1"/>
</dbReference>
<dbReference type="Pfam" id="PF00335">
    <property type="entry name" value="Tetraspanin"/>
    <property type="match status" value="1"/>
</dbReference>
<comment type="subcellular location">
    <subcellularLocation>
        <location evidence="1 7">Membrane</location>
        <topology evidence="1 7">Multi-pass membrane protein</topology>
    </subcellularLocation>
</comment>
<feature type="transmembrane region" description="Helical" evidence="7">
    <location>
        <begin position="54"/>
        <end position="77"/>
    </location>
</feature>
<evidence type="ECO:0000256" key="7">
    <source>
        <dbReference type="RuleBase" id="RU361218"/>
    </source>
</evidence>
<sequence>MGVEGGMKCIKYLVFFFNFIFWLCGIALIALGIFVQIELKNTLVMTGPPSASAAPIVILSVGVIVFFISFFGCCGAVKENYCMVTTFAVLLTLIFLVEIAAAITGYIFKDKVRSVINDEIQEEMNTYNNKSVIKKPLDELQKKYSCCGVTNYTDWFNVTQFKPGHVPSSCCRKSMNCTQNPTPENTFDVGCVTKIEEWLKKHIVIVAAVALGIAFFEFLGIIFACCLMKGIRSGYEVM</sequence>
<keyword evidence="4 7" id="KW-1133">Transmembrane helix</keyword>
<dbReference type="InterPro" id="IPR018503">
    <property type="entry name" value="Tetraspanin_CS"/>
</dbReference>
<feature type="transmembrane region" description="Helical" evidence="7">
    <location>
        <begin position="84"/>
        <end position="108"/>
    </location>
</feature>
<keyword evidence="3 7" id="KW-0812">Transmembrane</keyword>
<comment type="similarity">
    <text evidence="2 7">Belongs to the tetraspanin (TM4SF) family.</text>
</comment>
<dbReference type="GO" id="GO:1900746">
    <property type="term" value="P:regulation of vascular endothelial growth factor signaling pathway"/>
    <property type="evidence" value="ECO:0007669"/>
    <property type="project" value="TreeGrafter"/>
</dbReference>
<keyword evidence="6" id="KW-1015">Disulfide bond</keyword>
<dbReference type="PIRSF" id="PIRSF002419">
    <property type="entry name" value="Tetraspanin"/>
    <property type="match status" value="1"/>
</dbReference>
<dbReference type="InterPro" id="IPR018499">
    <property type="entry name" value="Tetraspanin/Peripherin"/>
</dbReference>
<dbReference type="EMBL" id="GDAY02000439">
    <property type="protein sequence ID" value="JAV50974.1"/>
    <property type="molecule type" value="Transcribed_RNA"/>
</dbReference>
<proteinExistence type="inferred from homology"/>
<dbReference type="PRINTS" id="PR00259">
    <property type="entry name" value="TMFOUR"/>
</dbReference>
<feature type="transmembrane region" description="Helical" evidence="7">
    <location>
        <begin position="12"/>
        <end position="34"/>
    </location>
</feature>